<dbReference type="InterPro" id="IPR003593">
    <property type="entry name" value="AAA+_ATPase"/>
</dbReference>
<evidence type="ECO:0000313" key="3">
    <source>
        <dbReference type="Proteomes" id="UP000030004"/>
    </source>
</evidence>
<dbReference type="eggNOG" id="COG0572">
    <property type="taxonomic scope" value="Bacteria"/>
</dbReference>
<accession>A0A0A0EFC8</accession>
<feature type="domain" description="AAA+ ATPase" evidence="1">
    <location>
        <begin position="10"/>
        <end position="162"/>
    </location>
</feature>
<dbReference type="SUPFAM" id="SSF52540">
    <property type="entry name" value="P-loop containing nucleoside triphosphate hydrolases"/>
    <property type="match status" value="1"/>
</dbReference>
<dbReference type="InterPro" id="IPR027417">
    <property type="entry name" value="P-loop_NTPase"/>
</dbReference>
<protein>
    <submittedName>
        <fullName evidence="2">Nucleoside triphosphate hydrolase</fullName>
    </submittedName>
</protein>
<dbReference type="SMART" id="SM00382">
    <property type="entry name" value="AAA"/>
    <property type="match status" value="1"/>
</dbReference>
<dbReference type="GO" id="GO:0016787">
    <property type="term" value="F:hydrolase activity"/>
    <property type="evidence" value="ECO:0007669"/>
    <property type="project" value="UniProtKB-KW"/>
</dbReference>
<dbReference type="OrthoDB" id="1550976at2"/>
<organism evidence="2 3">
    <name type="scientific">Pseudooceanicola atlanticus</name>
    <dbReference type="NCBI Taxonomy" id="1461694"/>
    <lineage>
        <taxon>Bacteria</taxon>
        <taxon>Pseudomonadati</taxon>
        <taxon>Pseudomonadota</taxon>
        <taxon>Alphaproteobacteria</taxon>
        <taxon>Rhodobacterales</taxon>
        <taxon>Paracoccaceae</taxon>
        <taxon>Pseudooceanicola</taxon>
    </lineage>
</organism>
<dbReference type="EMBL" id="AQQX01000002">
    <property type="protein sequence ID" value="KGM49686.1"/>
    <property type="molecule type" value="Genomic_DNA"/>
</dbReference>
<dbReference type="STRING" id="1461694.ATO9_06645"/>
<evidence type="ECO:0000313" key="2">
    <source>
        <dbReference type="EMBL" id="KGM49686.1"/>
    </source>
</evidence>
<gene>
    <name evidence="2" type="ORF">ATO9_06645</name>
</gene>
<dbReference type="PANTHER" id="PTHR10285">
    <property type="entry name" value="URIDINE KINASE"/>
    <property type="match status" value="1"/>
</dbReference>
<sequence>MTARIAALPGRAFVAIAGAPGSGKSTLVETLAQDLPGAMILPMDGFHYDDAVLRARDRLPFKGAPDSFDVGGLRSVLERLRGGEAKVAVPVFDRDLEISRGSARIIPAGDGPILVEGNYLLLDEAPWSALDPFFDLTVMIDVPEAELRRRLTARWEHYQLIPDQIARKLDVVDLPNGRRIREGSRAPDLVLRQG</sequence>
<name>A0A0A0EFC8_9RHOB</name>
<comment type="caution">
    <text evidence="2">The sequence shown here is derived from an EMBL/GenBank/DDBJ whole genome shotgun (WGS) entry which is preliminary data.</text>
</comment>
<evidence type="ECO:0000259" key="1">
    <source>
        <dbReference type="SMART" id="SM00382"/>
    </source>
</evidence>
<proteinExistence type="predicted"/>
<dbReference type="AlphaFoldDB" id="A0A0A0EFC8"/>
<keyword evidence="3" id="KW-1185">Reference proteome</keyword>
<reference evidence="2 3" key="1">
    <citation type="journal article" date="2015" name="Antonie Van Leeuwenhoek">
        <title>Pseudooceanicola atlanticus gen. nov. sp. nov., isolated from surface seawater of the Atlantic Ocean and reclassification of Oceanicola batsensis, Oceanicola marinus, Oceanicola nitratireducens, Oceanicola nanhaiensis, Oceanicola antarcticus and Oceanicola flagellatus, as Pseudooceanicola batsensis comb. nov., Pseudooceanicola marinus comb. nov., Pseudooceanicola nitratireducens comb. nov., Pseudooceanicola nanhaiensis comb. nov., Pseudooceanicola antarcticus comb. nov., and Pseudooceanicola flagellatus comb. nov.</title>
        <authorList>
            <person name="Lai Q."/>
            <person name="Li G."/>
            <person name="Liu X."/>
            <person name="Du Y."/>
            <person name="Sun F."/>
            <person name="Shao Z."/>
        </authorList>
    </citation>
    <scope>NUCLEOTIDE SEQUENCE [LARGE SCALE GENOMIC DNA]</scope>
    <source>
        <strain evidence="2 3">22II-s11g</strain>
    </source>
</reference>
<dbReference type="Gene3D" id="3.40.50.300">
    <property type="entry name" value="P-loop containing nucleotide triphosphate hydrolases"/>
    <property type="match status" value="1"/>
</dbReference>
<dbReference type="Proteomes" id="UP000030004">
    <property type="component" value="Unassembled WGS sequence"/>
</dbReference>
<keyword evidence="2" id="KW-0378">Hydrolase</keyword>